<protein>
    <submittedName>
        <fullName evidence="1">Uncharacterized protein</fullName>
    </submittedName>
</protein>
<accession>A0A8S1HIK2</accession>
<keyword evidence="2" id="KW-1185">Reference proteome</keyword>
<evidence type="ECO:0000313" key="1">
    <source>
        <dbReference type="EMBL" id="CAD6196347.1"/>
    </source>
</evidence>
<sequence>MLMHGGGKNYYAFFDKFAMVEGAVLPKETFAAAKKRILTEAERLDKIGKLSVDRDLRLFPAKPLVEKKGSFENIPELTPRPDEQAWLPPKYSCSAGLCEGRLVTLPAPRPFRKPGPARP</sequence>
<name>A0A8S1HIK2_9PELO</name>
<proteinExistence type="predicted"/>
<evidence type="ECO:0000313" key="2">
    <source>
        <dbReference type="Proteomes" id="UP000835052"/>
    </source>
</evidence>
<dbReference type="EMBL" id="CAJGYM010000071">
    <property type="protein sequence ID" value="CAD6196347.1"/>
    <property type="molecule type" value="Genomic_DNA"/>
</dbReference>
<comment type="caution">
    <text evidence="1">The sequence shown here is derived from an EMBL/GenBank/DDBJ whole genome shotgun (WGS) entry which is preliminary data.</text>
</comment>
<reference evidence="1" key="1">
    <citation type="submission" date="2020-10" db="EMBL/GenBank/DDBJ databases">
        <authorList>
            <person name="Kikuchi T."/>
        </authorList>
    </citation>
    <scope>NUCLEOTIDE SEQUENCE</scope>
    <source>
        <strain evidence="1">NKZ352</strain>
    </source>
</reference>
<organism evidence="1 2">
    <name type="scientific">Caenorhabditis auriculariae</name>
    <dbReference type="NCBI Taxonomy" id="2777116"/>
    <lineage>
        <taxon>Eukaryota</taxon>
        <taxon>Metazoa</taxon>
        <taxon>Ecdysozoa</taxon>
        <taxon>Nematoda</taxon>
        <taxon>Chromadorea</taxon>
        <taxon>Rhabditida</taxon>
        <taxon>Rhabditina</taxon>
        <taxon>Rhabditomorpha</taxon>
        <taxon>Rhabditoidea</taxon>
        <taxon>Rhabditidae</taxon>
        <taxon>Peloderinae</taxon>
        <taxon>Caenorhabditis</taxon>
    </lineage>
</organism>
<dbReference type="Proteomes" id="UP000835052">
    <property type="component" value="Unassembled WGS sequence"/>
</dbReference>
<gene>
    <name evidence="1" type="ORF">CAUJ_LOCUS12262</name>
</gene>
<dbReference type="AlphaFoldDB" id="A0A8S1HIK2"/>